<sequence length="82" mass="9254">MKLHLRHTSGTYRHACGLKTTRSRDVKYLELWTQDGEVYLPEAYAGGTFTVPIKHVGVLKYGGKKIVPCKGCFDQIKEKKNG</sequence>
<name>X0TVY2_9ZZZZ</name>
<proteinExistence type="predicted"/>
<evidence type="ECO:0000313" key="1">
    <source>
        <dbReference type="EMBL" id="GAF80280.1"/>
    </source>
</evidence>
<gene>
    <name evidence="1" type="ORF">S01H1_03808</name>
</gene>
<dbReference type="EMBL" id="BARS01002045">
    <property type="protein sequence ID" value="GAF80280.1"/>
    <property type="molecule type" value="Genomic_DNA"/>
</dbReference>
<accession>X0TVY2</accession>
<comment type="caution">
    <text evidence="1">The sequence shown here is derived from an EMBL/GenBank/DDBJ whole genome shotgun (WGS) entry which is preliminary data.</text>
</comment>
<protein>
    <submittedName>
        <fullName evidence="1">Uncharacterized protein</fullName>
    </submittedName>
</protein>
<dbReference type="AlphaFoldDB" id="X0TVY2"/>
<reference evidence="1" key="1">
    <citation type="journal article" date="2014" name="Front. Microbiol.">
        <title>High frequency of phylogenetically diverse reductive dehalogenase-homologous genes in deep subseafloor sedimentary metagenomes.</title>
        <authorList>
            <person name="Kawai M."/>
            <person name="Futagami T."/>
            <person name="Toyoda A."/>
            <person name="Takaki Y."/>
            <person name="Nishi S."/>
            <person name="Hori S."/>
            <person name="Arai W."/>
            <person name="Tsubouchi T."/>
            <person name="Morono Y."/>
            <person name="Uchiyama I."/>
            <person name="Ito T."/>
            <person name="Fujiyama A."/>
            <person name="Inagaki F."/>
            <person name="Takami H."/>
        </authorList>
    </citation>
    <scope>NUCLEOTIDE SEQUENCE</scope>
    <source>
        <strain evidence="1">Expedition CK06-06</strain>
    </source>
</reference>
<organism evidence="1">
    <name type="scientific">marine sediment metagenome</name>
    <dbReference type="NCBI Taxonomy" id="412755"/>
    <lineage>
        <taxon>unclassified sequences</taxon>
        <taxon>metagenomes</taxon>
        <taxon>ecological metagenomes</taxon>
    </lineage>
</organism>